<keyword evidence="5" id="KW-1015">Disulfide bond</keyword>
<evidence type="ECO:0000256" key="3">
    <source>
        <dbReference type="ARBA" id="ARBA00022801"/>
    </source>
</evidence>
<accession>A0A8S3FJ58</accession>
<sequence>MFLRLCLAVCLALAAVNGRFVKPKPFLTEELINEINAAQTTWKAAPSKFMTWSKESITRLMGVRPEYFEQHKLITPIQHEVPKGLPDNFDARDQWPNCQSIKE</sequence>
<keyword evidence="2 6" id="KW-0732">Signal</keyword>
<evidence type="ECO:0000256" key="1">
    <source>
        <dbReference type="ARBA" id="ARBA00022670"/>
    </source>
</evidence>
<feature type="signal peptide" evidence="6">
    <location>
        <begin position="1"/>
        <end position="18"/>
    </location>
</feature>
<dbReference type="InterPro" id="IPR038765">
    <property type="entry name" value="Papain-like_cys_pep_sf"/>
</dbReference>
<reference evidence="8" key="1">
    <citation type="submission" date="2021-02" db="EMBL/GenBank/DDBJ databases">
        <authorList>
            <person name="Nowell W R."/>
        </authorList>
    </citation>
    <scope>NUCLEOTIDE SEQUENCE</scope>
</reference>
<evidence type="ECO:0000259" key="7">
    <source>
        <dbReference type="Pfam" id="PF08127"/>
    </source>
</evidence>
<protein>
    <recommendedName>
        <fullName evidence="7">Peptidase C1A propeptide domain-containing protein</fullName>
    </recommendedName>
</protein>
<evidence type="ECO:0000256" key="5">
    <source>
        <dbReference type="ARBA" id="ARBA00023157"/>
    </source>
</evidence>
<proteinExistence type="predicted"/>
<evidence type="ECO:0000256" key="6">
    <source>
        <dbReference type="SAM" id="SignalP"/>
    </source>
</evidence>
<keyword evidence="1" id="KW-0645">Protease</keyword>
<feature type="chain" id="PRO_5035715749" description="Peptidase C1A propeptide domain-containing protein" evidence="6">
    <location>
        <begin position="19"/>
        <end position="103"/>
    </location>
</feature>
<evidence type="ECO:0000256" key="2">
    <source>
        <dbReference type="ARBA" id="ARBA00022729"/>
    </source>
</evidence>
<dbReference type="Gene3D" id="3.90.70.10">
    <property type="entry name" value="Cysteine proteinases"/>
    <property type="match status" value="1"/>
</dbReference>
<organism evidence="8 9">
    <name type="scientific">Rotaria magnacalcarata</name>
    <dbReference type="NCBI Taxonomy" id="392030"/>
    <lineage>
        <taxon>Eukaryota</taxon>
        <taxon>Metazoa</taxon>
        <taxon>Spiralia</taxon>
        <taxon>Gnathifera</taxon>
        <taxon>Rotifera</taxon>
        <taxon>Eurotatoria</taxon>
        <taxon>Bdelloidea</taxon>
        <taxon>Philodinida</taxon>
        <taxon>Philodinidae</taxon>
        <taxon>Rotaria</taxon>
    </lineage>
</organism>
<comment type="caution">
    <text evidence="8">The sequence shown here is derived from an EMBL/GenBank/DDBJ whole genome shotgun (WGS) entry which is preliminary data.</text>
</comment>
<dbReference type="Proteomes" id="UP000681967">
    <property type="component" value="Unassembled WGS sequence"/>
</dbReference>
<evidence type="ECO:0000313" key="8">
    <source>
        <dbReference type="EMBL" id="CAF5125130.1"/>
    </source>
</evidence>
<keyword evidence="4" id="KW-0788">Thiol protease</keyword>
<evidence type="ECO:0000256" key="4">
    <source>
        <dbReference type="ARBA" id="ARBA00022807"/>
    </source>
</evidence>
<feature type="non-terminal residue" evidence="8">
    <location>
        <position position="103"/>
    </location>
</feature>
<keyword evidence="3" id="KW-0378">Hydrolase</keyword>
<dbReference type="InterPro" id="IPR012599">
    <property type="entry name" value="Propeptide_C1A"/>
</dbReference>
<dbReference type="GO" id="GO:0004197">
    <property type="term" value="F:cysteine-type endopeptidase activity"/>
    <property type="evidence" value="ECO:0007669"/>
    <property type="project" value="InterPro"/>
</dbReference>
<dbReference type="SUPFAM" id="SSF54001">
    <property type="entry name" value="Cysteine proteinases"/>
    <property type="match status" value="1"/>
</dbReference>
<name>A0A8S3FJ58_9BILA</name>
<dbReference type="Pfam" id="PF08127">
    <property type="entry name" value="Propeptide_C1"/>
    <property type="match status" value="1"/>
</dbReference>
<dbReference type="GO" id="GO:0006508">
    <property type="term" value="P:proteolysis"/>
    <property type="evidence" value="ECO:0007669"/>
    <property type="project" value="UniProtKB-KW"/>
</dbReference>
<gene>
    <name evidence="8" type="ORF">BYL167_LOCUS67661</name>
</gene>
<feature type="domain" description="Peptidase C1A propeptide" evidence="7">
    <location>
        <begin position="27"/>
        <end position="66"/>
    </location>
</feature>
<dbReference type="EMBL" id="CAJOBH010246047">
    <property type="protein sequence ID" value="CAF5125130.1"/>
    <property type="molecule type" value="Genomic_DNA"/>
</dbReference>
<dbReference type="AlphaFoldDB" id="A0A8S3FJ58"/>
<evidence type="ECO:0000313" key="9">
    <source>
        <dbReference type="Proteomes" id="UP000681967"/>
    </source>
</evidence>